<reference evidence="2 3" key="1">
    <citation type="submission" date="2024-04" db="EMBL/GenBank/DDBJ databases">
        <title>Tritrichomonas musculus Genome.</title>
        <authorList>
            <person name="Alves-Ferreira E."/>
            <person name="Grigg M."/>
            <person name="Lorenzi H."/>
            <person name="Galac M."/>
        </authorList>
    </citation>
    <scope>NUCLEOTIDE SEQUENCE [LARGE SCALE GENOMIC DNA]</scope>
    <source>
        <strain evidence="2 3">EAF2021</strain>
    </source>
</reference>
<evidence type="ECO:0000313" key="3">
    <source>
        <dbReference type="Proteomes" id="UP001470230"/>
    </source>
</evidence>
<keyword evidence="1" id="KW-0472">Membrane</keyword>
<feature type="transmembrane region" description="Helical" evidence="1">
    <location>
        <begin position="54"/>
        <end position="77"/>
    </location>
</feature>
<evidence type="ECO:0000313" key="2">
    <source>
        <dbReference type="EMBL" id="KAK8838837.1"/>
    </source>
</evidence>
<accession>A0ABR2GY25</accession>
<protein>
    <recommendedName>
        <fullName evidence="4">Tetraspanin family protein</fullName>
    </recommendedName>
</protein>
<proteinExistence type="predicted"/>
<feature type="transmembrane region" description="Helical" evidence="1">
    <location>
        <begin position="12"/>
        <end position="34"/>
    </location>
</feature>
<organism evidence="2 3">
    <name type="scientific">Tritrichomonas musculus</name>
    <dbReference type="NCBI Taxonomy" id="1915356"/>
    <lineage>
        <taxon>Eukaryota</taxon>
        <taxon>Metamonada</taxon>
        <taxon>Parabasalia</taxon>
        <taxon>Tritrichomonadida</taxon>
        <taxon>Tritrichomonadidae</taxon>
        <taxon>Tritrichomonas</taxon>
    </lineage>
</organism>
<dbReference type="Proteomes" id="UP001470230">
    <property type="component" value="Unassembled WGS sequence"/>
</dbReference>
<evidence type="ECO:0000256" key="1">
    <source>
        <dbReference type="SAM" id="Phobius"/>
    </source>
</evidence>
<keyword evidence="3" id="KW-1185">Reference proteome</keyword>
<dbReference type="EMBL" id="JAPFFF010000054">
    <property type="protein sequence ID" value="KAK8838837.1"/>
    <property type="molecule type" value="Genomic_DNA"/>
</dbReference>
<sequence>MGLDFGILTKIVLGFGLGILTVSCLVVTVCFGAYANNTSSLENIEYQLSFNEGYSLYSASLAIAVLGCIAAAAALGAMALSILMDDQTLILIIVGGVSALFAFGCIVAEGMYTLQATKFNYYDDDSRLIERNHKNAQKYIKEAIEKLYNQGVYNLQKYLQKDDLPDWNSVKSMLGSVSKGRVFTYADIWTSENLERNKGNITLYYYNGMIKACYHTSSYSSSCYNVASLYFYTKVSFQYKHRVCWYKNKEKTDLKCANVKGEKVKNAEFSTELDSDYFLNENIVVGNYLSESDVYNSEDISSAKYEVRKFPFAYKILTYEEIEAIKEQEEGREDDEDGDDYHDPYSFKDSTKHFKVSGKKYINAVAKDHKKSMTKPGSYRLDMLVPSKPKDYADVERMCENYNEKEDENRENDYVCSESASYSDVFRFIQKKYKDGNKGKIASAIKKHYMSEAKSYLKPFYYDISFLYQTALINLIIQIFGILFWACGRFLGLVLGGGGADAKTPSAGEA</sequence>
<keyword evidence="1" id="KW-0812">Transmembrane</keyword>
<name>A0ABR2GY25_9EUKA</name>
<feature type="transmembrane region" description="Helical" evidence="1">
    <location>
        <begin position="466"/>
        <end position="486"/>
    </location>
</feature>
<evidence type="ECO:0008006" key="4">
    <source>
        <dbReference type="Google" id="ProtNLM"/>
    </source>
</evidence>
<feature type="transmembrane region" description="Helical" evidence="1">
    <location>
        <begin position="89"/>
        <end position="112"/>
    </location>
</feature>
<gene>
    <name evidence="2" type="ORF">M9Y10_032877</name>
</gene>
<keyword evidence="1" id="KW-1133">Transmembrane helix</keyword>
<comment type="caution">
    <text evidence="2">The sequence shown here is derived from an EMBL/GenBank/DDBJ whole genome shotgun (WGS) entry which is preliminary data.</text>
</comment>